<gene>
    <name evidence="5" type="primary">LOC114078022</name>
</gene>
<keyword evidence="4" id="KW-1185">Reference proteome</keyword>
<dbReference type="InterPro" id="IPR050258">
    <property type="entry name" value="Leguminous_Lectin"/>
</dbReference>
<dbReference type="PANTHER" id="PTHR32401">
    <property type="entry name" value="CONCANAVALIN A-LIKE LECTIN FAMILY PROTEIN"/>
    <property type="match status" value="1"/>
</dbReference>
<accession>A0ABM1VF01</accession>
<reference evidence="4" key="1">
    <citation type="journal article" date="2014" name="Nat. Genet.">
        <title>The genome of the stress-tolerant wild tomato species Solanum pennellii.</title>
        <authorList>
            <person name="Bolger A."/>
            <person name="Scossa F."/>
            <person name="Bolger M.E."/>
            <person name="Lanz C."/>
            <person name="Maumus F."/>
            <person name="Tohge T."/>
            <person name="Quesneville H."/>
            <person name="Alseekh S."/>
            <person name="Sorensen I."/>
            <person name="Lichtenstein G."/>
            <person name="Fich E.A."/>
            <person name="Conte M."/>
            <person name="Keller H."/>
            <person name="Schneeberger K."/>
            <person name="Schwacke R."/>
            <person name="Ofner I."/>
            <person name="Vrebalov J."/>
            <person name="Xu Y."/>
            <person name="Osorio S."/>
            <person name="Aflitos S.A."/>
            <person name="Schijlen E."/>
            <person name="Jimenez-Gomez J.M."/>
            <person name="Ryngajllo M."/>
            <person name="Kimura S."/>
            <person name="Kumar R."/>
            <person name="Koenig D."/>
            <person name="Headland L.R."/>
            <person name="Maloof J.N."/>
            <person name="Sinha N."/>
            <person name="van Ham R.C."/>
            <person name="Lankhorst R.K."/>
            <person name="Mao L."/>
            <person name="Vogel A."/>
            <person name="Arsova B."/>
            <person name="Panstruga R."/>
            <person name="Fei Z."/>
            <person name="Rose J.K."/>
            <person name="Zamir D."/>
            <person name="Carrari F."/>
            <person name="Giovannoni J.J."/>
            <person name="Weigel D."/>
            <person name="Usadel B."/>
            <person name="Fernie A.R."/>
        </authorList>
    </citation>
    <scope>NUCLEOTIDE SEQUENCE [LARGE SCALE GENOMIC DNA]</scope>
    <source>
        <strain evidence="4">cv. LA0716</strain>
    </source>
</reference>
<dbReference type="Gene3D" id="2.60.120.200">
    <property type="match status" value="1"/>
</dbReference>
<protein>
    <submittedName>
        <fullName evidence="5">L-type lectin-domain containing receptor kinase V.9-like</fullName>
    </submittedName>
</protein>
<dbReference type="InterPro" id="IPR001220">
    <property type="entry name" value="Legume_lectin_dom"/>
</dbReference>
<comment type="similarity">
    <text evidence="1">Belongs to the leguminous lectin family.</text>
</comment>
<dbReference type="PROSITE" id="PS00307">
    <property type="entry name" value="LECTIN_LEGUME_BETA"/>
    <property type="match status" value="1"/>
</dbReference>
<sequence length="163" mass="18129">MANNGVTVDVAAPTRIVVPQAEKPGKFGEDAVDLSNNEYLNNYYVVAVEFDTLQKREFDDIDSTHVGIDINGLKSVIAKSAGYYTSNEKSFNNLTLASGQQMQVWVEYDYVDKHMNVTMAPMHIAKPDRPLLSLVYDLSSVTDENVSIGFSASGLVYLHEEWD</sequence>
<dbReference type="Proteomes" id="UP000694930">
    <property type="component" value="Chromosome 7"/>
</dbReference>
<dbReference type="PANTHER" id="PTHR32401:SF50">
    <property type="entry name" value="OS07G0133000 PROTEIN"/>
    <property type="match status" value="1"/>
</dbReference>
<evidence type="ECO:0000313" key="4">
    <source>
        <dbReference type="Proteomes" id="UP000694930"/>
    </source>
</evidence>
<dbReference type="RefSeq" id="XP_027774319.1">
    <property type="nucleotide sequence ID" value="XM_027918518.1"/>
</dbReference>
<dbReference type="InterPro" id="IPR013320">
    <property type="entry name" value="ConA-like_dom_sf"/>
</dbReference>
<evidence type="ECO:0000313" key="5">
    <source>
        <dbReference type="RefSeq" id="XP_027774319.1"/>
    </source>
</evidence>
<dbReference type="InterPro" id="IPR019825">
    <property type="entry name" value="Lectin_legB_Mn/Ca_BS"/>
</dbReference>
<dbReference type="GeneID" id="114078022"/>
<keyword evidence="2" id="KW-0430">Lectin</keyword>
<name>A0ABM1VF01_SOLPN</name>
<dbReference type="SUPFAM" id="SSF49899">
    <property type="entry name" value="Concanavalin A-like lectins/glucanases"/>
    <property type="match status" value="1"/>
</dbReference>
<dbReference type="Pfam" id="PF00139">
    <property type="entry name" value="Lectin_legB"/>
    <property type="match status" value="1"/>
</dbReference>
<reference evidence="5" key="2">
    <citation type="submission" date="2025-08" db="UniProtKB">
        <authorList>
            <consortium name="RefSeq"/>
        </authorList>
    </citation>
    <scope>IDENTIFICATION</scope>
</reference>
<evidence type="ECO:0000259" key="3">
    <source>
        <dbReference type="Pfam" id="PF00139"/>
    </source>
</evidence>
<proteinExistence type="inferred from homology"/>
<feature type="domain" description="Legume lectin" evidence="3">
    <location>
        <begin position="20"/>
        <end position="153"/>
    </location>
</feature>
<evidence type="ECO:0000256" key="2">
    <source>
        <dbReference type="ARBA" id="ARBA00022734"/>
    </source>
</evidence>
<organism evidence="4 5">
    <name type="scientific">Solanum pennellii</name>
    <name type="common">Tomato</name>
    <name type="synonym">Lycopersicon pennellii</name>
    <dbReference type="NCBI Taxonomy" id="28526"/>
    <lineage>
        <taxon>Eukaryota</taxon>
        <taxon>Viridiplantae</taxon>
        <taxon>Streptophyta</taxon>
        <taxon>Embryophyta</taxon>
        <taxon>Tracheophyta</taxon>
        <taxon>Spermatophyta</taxon>
        <taxon>Magnoliopsida</taxon>
        <taxon>eudicotyledons</taxon>
        <taxon>Gunneridae</taxon>
        <taxon>Pentapetalae</taxon>
        <taxon>asterids</taxon>
        <taxon>lamiids</taxon>
        <taxon>Solanales</taxon>
        <taxon>Solanaceae</taxon>
        <taxon>Solanoideae</taxon>
        <taxon>Solaneae</taxon>
        <taxon>Solanum</taxon>
        <taxon>Solanum subgen. Lycopersicon</taxon>
    </lineage>
</organism>
<evidence type="ECO:0000256" key="1">
    <source>
        <dbReference type="ARBA" id="ARBA00007606"/>
    </source>
</evidence>